<evidence type="ECO:0000256" key="1">
    <source>
        <dbReference type="SAM" id="SignalP"/>
    </source>
</evidence>
<evidence type="ECO:0000313" key="4">
    <source>
        <dbReference type="Proteomes" id="UP000245468"/>
    </source>
</evidence>
<keyword evidence="1" id="KW-0732">Signal</keyword>
<dbReference type="PROSITE" id="PS51782">
    <property type="entry name" value="LYSM"/>
    <property type="match status" value="1"/>
</dbReference>
<dbReference type="SUPFAM" id="SSF54106">
    <property type="entry name" value="LysM domain"/>
    <property type="match status" value="1"/>
</dbReference>
<dbReference type="InterPro" id="IPR036779">
    <property type="entry name" value="LysM_dom_sf"/>
</dbReference>
<name>A0A2S2DW15_9BACT</name>
<dbReference type="Proteomes" id="UP000245468">
    <property type="component" value="Chromosome"/>
</dbReference>
<feature type="chain" id="PRO_5015566599" description="LysM domain-containing protein" evidence="1">
    <location>
        <begin position="23"/>
        <end position="314"/>
    </location>
</feature>
<sequence length="314" mass="34538">MNFKSCILFLFICLGFSTQINAITVDSLGLKKENNKTYVVFKVGPKQSLFSILRRYNLSLTEFKQVNPEIAIPVKTGELVFIPLRYLEESPSILKTIDKPNETSVAPSANEKIAEDGNKSDKGIHIVARRQGLLTIANMHQVTMAQIRKWNNLTSDRLQEGQRLIIAEPSTATSIDKSSLLPNKTEKAPASTEAKIDMTLPAAKENAAAATSTNPSEGGSTTQEGIRKTIETGIAELIDVPDNSGKYLALHKSAPIGTLVLVKNLANNQSIWVKVIGRLPNTDNKVIIKLSPKAFERLNAVDKRIRTEISYLVQ</sequence>
<organism evidence="3 4">
    <name type="scientific">Aquirufa nivalisilvae</name>
    <dbReference type="NCBI Taxonomy" id="2516557"/>
    <lineage>
        <taxon>Bacteria</taxon>
        <taxon>Pseudomonadati</taxon>
        <taxon>Bacteroidota</taxon>
        <taxon>Cytophagia</taxon>
        <taxon>Cytophagales</taxon>
        <taxon>Flectobacillaceae</taxon>
        <taxon>Aquirufa</taxon>
    </lineage>
</organism>
<dbReference type="AlphaFoldDB" id="A0A2S2DW15"/>
<dbReference type="Pfam" id="PF01476">
    <property type="entry name" value="LysM"/>
    <property type="match status" value="2"/>
</dbReference>
<dbReference type="RefSeq" id="WP_109323252.1">
    <property type="nucleotide sequence ID" value="NZ_CP029346.1"/>
</dbReference>
<dbReference type="SMART" id="SM00257">
    <property type="entry name" value="LysM"/>
    <property type="match status" value="2"/>
</dbReference>
<dbReference type="KEGG" id="psez:HME7025_01723"/>
<dbReference type="EMBL" id="CP029346">
    <property type="protein sequence ID" value="AWL09575.1"/>
    <property type="molecule type" value="Genomic_DNA"/>
</dbReference>
<dbReference type="InterPro" id="IPR036908">
    <property type="entry name" value="RlpA-like_sf"/>
</dbReference>
<evidence type="ECO:0000259" key="2">
    <source>
        <dbReference type="PROSITE" id="PS51782"/>
    </source>
</evidence>
<evidence type="ECO:0000313" key="3">
    <source>
        <dbReference type="EMBL" id="AWL09575.1"/>
    </source>
</evidence>
<dbReference type="Gene3D" id="2.40.40.10">
    <property type="entry name" value="RlpA-like domain"/>
    <property type="match status" value="1"/>
</dbReference>
<dbReference type="InterPro" id="IPR018392">
    <property type="entry name" value="LysM"/>
</dbReference>
<feature type="domain" description="LysM" evidence="2">
    <location>
        <begin position="123"/>
        <end position="166"/>
    </location>
</feature>
<dbReference type="OrthoDB" id="2149800at2"/>
<proteinExistence type="predicted"/>
<reference evidence="4" key="1">
    <citation type="submission" date="2018-05" db="EMBL/GenBank/DDBJ databases">
        <title>Pseudarcicella sp. HME7025 Genome sequencing and assembly.</title>
        <authorList>
            <person name="Kim H."/>
            <person name="Kang H."/>
            <person name="Joh K."/>
        </authorList>
    </citation>
    <scope>NUCLEOTIDE SEQUENCE [LARGE SCALE GENOMIC DNA]</scope>
    <source>
        <strain evidence="4">HME7025</strain>
    </source>
</reference>
<dbReference type="Gene3D" id="3.10.350.10">
    <property type="entry name" value="LysM domain"/>
    <property type="match status" value="1"/>
</dbReference>
<protein>
    <recommendedName>
        <fullName evidence="2">LysM domain-containing protein</fullName>
    </recommendedName>
</protein>
<dbReference type="CDD" id="cd00118">
    <property type="entry name" value="LysM"/>
    <property type="match status" value="1"/>
</dbReference>
<feature type="signal peptide" evidence="1">
    <location>
        <begin position="1"/>
        <end position="22"/>
    </location>
</feature>
<keyword evidence="4" id="KW-1185">Reference proteome</keyword>
<gene>
    <name evidence="3" type="ORF">HME7025_01723</name>
</gene>
<accession>A0A2S2DW15</accession>